<sequence>MQVGRYEILEMIGSGAHGRVARAHDPLIGRLVAIKLFPKELAHGEARKRFIQEARVVGQLSHPSIITLHDMGIDEASHTPYLVMEYLEGQPLDRILDKRSIPFQKACAWAGQVASALGVAHRKGVIHGDVKPANMLITEDGRVKLMDFGMARLASHDTKTTALAGTPAYWCPEQIVGKPQDARSDLFSLGIVLYEMVTGQRPFDADSLQGICTRVLSSTPLPPSHANR</sequence>
<proteinExistence type="predicted"/>
<dbReference type="PROSITE" id="PS00108">
    <property type="entry name" value="PROTEIN_KINASE_ST"/>
    <property type="match status" value="1"/>
</dbReference>
<dbReference type="InterPro" id="IPR011009">
    <property type="entry name" value="Kinase-like_dom_sf"/>
</dbReference>
<keyword evidence="3 7" id="KW-0418">Kinase</keyword>
<dbReference type="GO" id="GO:0004674">
    <property type="term" value="F:protein serine/threonine kinase activity"/>
    <property type="evidence" value="ECO:0007669"/>
    <property type="project" value="UniProtKB-KW"/>
</dbReference>
<dbReference type="PANTHER" id="PTHR43289">
    <property type="entry name" value="MITOGEN-ACTIVATED PROTEIN KINASE KINASE KINASE 20-RELATED"/>
    <property type="match status" value="1"/>
</dbReference>
<evidence type="ECO:0000313" key="8">
    <source>
        <dbReference type="Proteomes" id="UP000567293"/>
    </source>
</evidence>
<dbReference type="AlphaFoldDB" id="A0A7V8SYJ4"/>
<keyword evidence="7" id="KW-0723">Serine/threonine-protein kinase</keyword>
<keyword evidence="4 5" id="KW-0067">ATP-binding</keyword>
<dbReference type="Gene3D" id="1.10.510.10">
    <property type="entry name" value="Transferase(Phosphotransferase) domain 1"/>
    <property type="match status" value="1"/>
</dbReference>
<dbReference type="InterPro" id="IPR017441">
    <property type="entry name" value="Protein_kinase_ATP_BS"/>
</dbReference>
<reference evidence="7" key="1">
    <citation type="submission" date="2020-06" db="EMBL/GenBank/DDBJ databases">
        <title>Legume-microbial interactions unlock mineral nutrients during tropical forest succession.</title>
        <authorList>
            <person name="Epihov D.Z."/>
        </authorList>
    </citation>
    <scope>NUCLEOTIDE SEQUENCE [LARGE SCALE GENOMIC DNA]</scope>
    <source>
        <strain evidence="7">Pan2503</strain>
    </source>
</reference>
<feature type="binding site" evidence="5">
    <location>
        <position position="35"/>
    </location>
    <ligand>
        <name>ATP</name>
        <dbReference type="ChEBI" id="CHEBI:30616"/>
    </ligand>
</feature>
<feature type="non-terminal residue" evidence="7">
    <location>
        <position position="228"/>
    </location>
</feature>
<evidence type="ECO:0000256" key="2">
    <source>
        <dbReference type="ARBA" id="ARBA00022741"/>
    </source>
</evidence>
<protein>
    <submittedName>
        <fullName evidence="7">Serine/threonine protein kinase</fullName>
    </submittedName>
</protein>
<dbReference type="InterPro" id="IPR000719">
    <property type="entry name" value="Prot_kinase_dom"/>
</dbReference>
<feature type="domain" description="Protein kinase" evidence="6">
    <location>
        <begin position="6"/>
        <end position="228"/>
    </location>
</feature>
<keyword evidence="2 5" id="KW-0547">Nucleotide-binding</keyword>
<keyword evidence="8" id="KW-1185">Reference proteome</keyword>
<dbReference type="Pfam" id="PF00069">
    <property type="entry name" value="Pkinase"/>
    <property type="match status" value="1"/>
</dbReference>
<dbReference type="PROSITE" id="PS50011">
    <property type="entry name" value="PROTEIN_KINASE_DOM"/>
    <property type="match status" value="1"/>
</dbReference>
<name>A0A7V8SYJ4_9BACT</name>
<dbReference type="SUPFAM" id="SSF56112">
    <property type="entry name" value="Protein kinase-like (PK-like)"/>
    <property type="match status" value="1"/>
</dbReference>
<evidence type="ECO:0000256" key="4">
    <source>
        <dbReference type="ARBA" id="ARBA00022840"/>
    </source>
</evidence>
<dbReference type="GO" id="GO:0005524">
    <property type="term" value="F:ATP binding"/>
    <property type="evidence" value="ECO:0007669"/>
    <property type="project" value="UniProtKB-UniRule"/>
</dbReference>
<keyword evidence="1" id="KW-0808">Transferase</keyword>
<dbReference type="PANTHER" id="PTHR43289:SF6">
    <property type="entry name" value="SERINE_THREONINE-PROTEIN KINASE NEKL-3"/>
    <property type="match status" value="1"/>
</dbReference>
<accession>A0A7V8SYJ4</accession>
<dbReference type="PROSITE" id="PS00107">
    <property type="entry name" value="PROTEIN_KINASE_ATP"/>
    <property type="match status" value="1"/>
</dbReference>
<evidence type="ECO:0000256" key="3">
    <source>
        <dbReference type="ARBA" id="ARBA00022777"/>
    </source>
</evidence>
<organism evidence="7 8">
    <name type="scientific">Candidatus Acidiferrum panamense</name>
    <dbReference type="NCBI Taxonomy" id="2741543"/>
    <lineage>
        <taxon>Bacteria</taxon>
        <taxon>Pseudomonadati</taxon>
        <taxon>Acidobacteriota</taxon>
        <taxon>Terriglobia</taxon>
        <taxon>Candidatus Acidiferrales</taxon>
        <taxon>Candidatus Acidiferrum</taxon>
    </lineage>
</organism>
<evidence type="ECO:0000256" key="1">
    <source>
        <dbReference type="ARBA" id="ARBA00022679"/>
    </source>
</evidence>
<comment type="caution">
    <text evidence="7">The sequence shown here is derived from an EMBL/GenBank/DDBJ whole genome shotgun (WGS) entry which is preliminary data.</text>
</comment>
<evidence type="ECO:0000256" key="5">
    <source>
        <dbReference type="PROSITE-ProRule" id="PRU10141"/>
    </source>
</evidence>
<gene>
    <name evidence="7" type="ORF">HRJ53_19290</name>
</gene>
<dbReference type="CDD" id="cd14014">
    <property type="entry name" value="STKc_PknB_like"/>
    <property type="match status" value="1"/>
</dbReference>
<dbReference type="SMART" id="SM00220">
    <property type="entry name" value="S_TKc"/>
    <property type="match status" value="1"/>
</dbReference>
<evidence type="ECO:0000259" key="6">
    <source>
        <dbReference type="PROSITE" id="PS50011"/>
    </source>
</evidence>
<dbReference type="EMBL" id="JACDQQ010001846">
    <property type="protein sequence ID" value="MBA0087134.1"/>
    <property type="molecule type" value="Genomic_DNA"/>
</dbReference>
<dbReference type="Proteomes" id="UP000567293">
    <property type="component" value="Unassembled WGS sequence"/>
</dbReference>
<evidence type="ECO:0000313" key="7">
    <source>
        <dbReference type="EMBL" id="MBA0087134.1"/>
    </source>
</evidence>
<dbReference type="InterPro" id="IPR008271">
    <property type="entry name" value="Ser/Thr_kinase_AS"/>
</dbReference>